<dbReference type="PIRSF" id="PIRSF015601">
    <property type="entry name" value="MTase_slr0722"/>
    <property type="match status" value="1"/>
</dbReference>
<dbReference type="AlphaFoldDB" id="A0A6M4JGH3"/>
<evidence type="ECO:0000256" key="3">
    <source>
        <dbReference type="ARBA" id="ARBA00012328"/>
    </source>
</evidence>
<comment type="similarity">
    <text evidence="2 12">Belongs to the RNA methyltransferase RsmE family.</text>
</comment>
<dbReference type="NCBIfam" id="NF008701">
    <property type="entry name" value="PRK11713.5-5"/>
    <property type="match status" value="1"/>
</dbReference>
<comment type="subcellular location">
    <subcellularLocation>
        <location evidence="1 12">Cytoplasm</location>
    </subcellularLocation>
</comment>
<comment type="function">
    <text evidence="10 12">Specifically methylates the N3 position of the uracil ring of uridine 1498 (m3U1498) in 16S rRNA. Acts on the fully assembled 30S ribosomal subunit.</text>
</comment>
<protein>
    <recommendedName>
        <fullName evidence="4 12">Ribosomal RNA small subunit methyltransferase E</fullName>
        <ecNumber evidence="3 12">2.1.1.193</ecNumber>
    </recommendedName>
</protein>
<keyword evidence="15" id="KW-1185">Reference proteome</keyword>
<keyword evidence="8 12" id="KW-0808">Transferase</keyword>
<evidence type="ECO:0000313" key="15">
    <source>
        <dbReference type="Proteomes" id="UP000502118"/>
    </source>
</evidence>
<evidence type="ECO:0000256" key="8">
    <source>
        <dbReference type="ARBA" id="ARBA00022679"/>
    </source>
</evidence>
<evidence type="ECO:0000256" key="12">
    <source>
        <dbReference type="PIRNR" id="PIRNR015601"/>
    </source>
</evidence>
<dbReference type="Pfam" id="PF04452">
    <property type="entry name" value="Methyltrans_RNA"/>
    <property type="match status" value="1"/>
</dbReference>
<reference evidence="14 15" key="1">
    <citation type="submission" date="2020-05" db="EMBL/GenBank/DDBJ databases">
        <title>Novel Mycoplasma species detected in Mirounga angustirostris (northern elephant seal) from the USA.</title>
        <authorList>
            <person name="Volokhov D.V."/>
        </authorList>
    </citation>
    <scope>NUCLEOTIDE SEQUENCE [LARGE SCALE GENOMIC DNA]</scope>
    <source>
        <strain evidence="14 15">Mirounga ES2806-NAS</strain>
    </source>
</reference>
<dbReference type="PANTHER" id="PTHR30027:SF3">
    <property type="entry name" value="16S RRNA (URACIL(1498)-N(3))-METHYLTRANSFERASE"/>
    <property type="match status" value="1"/>
</dbReference>
<dbReference type="InterPro" id="IPR046886">
    <property type="entry name" value="RsmE_MTase_dom"/>
</dbReference>
<evidence type="ECO:0000256" key="6">
    <source>
        <dbReference type="ARBA" id="ARBA00022552"/>
    </source>
</evidence>
<dbReference type="KEGG" id="mmio:HLA92_01690"/>
<keyword evidence="9 12" id="KW-0949">S-adenosyl-L-methionine</keyword>
<dbReference type="EC" id="2.1.1.193" evidence="3 12"/>
<dbReference type="InterPro" id="IPR029026">
    <property type="entry name" value="tRNA_m1G_MTases_N"/>
</dbReference>
<keyword evidence="6 12" id="KW-0698">rRNA processing</keyword>
<name>A0A6M4JGH3_9MOLU</name>
<dbReference type="NCBIfam" id="TIGR00046">
    <property type="entry name" value="RsmE family RNA methyltransferase"/>
    <property type="match status" value="1"/>
</dbReference>
<evidence type="ECO:0000256" key="1">
    <source>
        <dbReference type="ARBA" id="ARBA00004496"/>
    </source>
</evidence>
<feature type="domain" description="Ribosomal RNA small subunit methyltransferase E methyltransferase" evidence="13">
    <location>
        <begin position="66"/>
        <end position="219"/>
    </location>
</feature>
<evidence type="ECO:0000256" key="5">
    <source>
        <dbReference type="ARBA" id="ARBA00022490"/>
    </source>
</evidence>
<accession>A0A6M4JGH3</accession>
<evidence type="ECO:0000259" key="13">
    <source>
        <dbReference type="Pfam" id="PF04452"/>
    </source>
</evidence>
<dbReference type="GO" id="GO:0070475">
    <property type="term" value="P:rRNA base methylation"/>
    <property type="evidence" value="ECO:0007669"/>
    <property type="project" value="TreeGrafter"/>
</dbReference>
<comment type="catalytic activity">
    <reaction evidence="11 12">
        <text>uridine(1498) in 16S rRNA + S-adenosyl-L-methionine = N(3)-methyluridine(1498) in 16S rRNA + S-adenosyl-L-homocysteine + H(+)</text>
        <dbReference type="Rhea" id="RHEA:42920"/>
        <dbReference type="Rhea" id="RHEA-COMP:10283"/>
        <dbReference type="Rhea" id="RHEA-COMP:10284"/>
        <dbReference type="ChEBI" id="CHEBI:15378"/>
        <dbReference type="ChEBI" id="CHEBI:57856"/>
        <dbReference type="ChEBI" id="CHEBI:59789"/>
        <dbReference type="ChEBI" id="CHEBI:65315"/>
        <dbReference type="ChEBI" id="CHEBI:74502"/>
        <dbReference type="EC" id="2.1.1.193"/>
    </reaction>
</comment>
<gene>
    <name evidence="14" type="ORF">HLA92_01690</name>
</gene>
<dbReference type="InterPro" id="IPR006700">
    <property type="entry name" value="RsmE"/>
</dbReference>
<dbReference type="Gene3D" id="3.40.1280.10">
    <property type="match status" value="1"/>
</dbReference>
<dbReference type="EMBL" id="CP053097">
    <property type="protein sequence ID" value="QJR44142.1"/>
    <property type="molecule type" value="Genomic_DNA"/>
</dbReference>
<evidence type="ECO:0000256" key="10">
    <source>
        <dbReference type="ARBA" id="ARBA00025699"/>
    </source>
</evidence>
<dbReference type="GO" id="GO:0005737">
    <property type="term" value="C:cytoplasm"/>
    <property type="evidence" value="ECO:0007669"/>
    <property type="project" value="UniProtKB-SubCell"/>
</dbReference>
<dbReference type="GO" id="GO:0070042">
    <property type="term" value="F:rRNA (uridine-N3-)-methyltransferase activity"/>
    <property type="evidence" value="ECO:0007669"/>
    <property type="project" value="TreeGrafter"/>
</dbReference>
<proteinExistence type="inferred from homology"/>
<dbReference type="Proteomes" id="UP000502118">
    <property type="component" value="Chromosome"/>
</dbReference>
<dbReference type="SUPFAM" id="SSF75217">
    <property type="entry name" value="alpha/beta knot"/>
    <property type="match status" value="1"/>
</dbReference>
<sequence length="222" mass="25692">MMRFIVSNKHNDKYFDLSDDTLNHIKVARQKFKEFICVFENEFYICILENKKAKIISKLDLDHEYKNPVALAVPLIVAKNFELVLQKATELGVSDIYPFTSEFCQYKIDDFNKKMQRYNKIIFEASQQSFRNKVPFLHNCQKFGKILTLDYKNKYLAHEKSSAASLVSYPSGSLFVIGPEGGFSDTEVNLALQNNFKIIKLTKTILRAETACLYVLSRVNEN</sequence>
<evidence type="ECO:0000256" key="9">
    <source>
        <dbReference type="ARBA" id="ARBA00022691"/>
    </source>
</evidence>
<keyword evidence="5 12" id="KW-0963">Cytoplasm</keyword>
<evidence type="ECO:0000256" key="11">
    <source>
        <dbReference type="ARBA" id="ARBA00047944"/>
    </source>
</evidence>
<evidence type="ECO:0000256" key="2">
    <source>
        <dbReference type="ARBA" id="ARBA00005528"/>
    </source>
</evidence>
<keyword evidence="7 12" id="KW-0489">Methyltransferase</keyword>
<evidence type="ECO:0000313" key="14">
    <source>
        <dbReference type="EMBL" id="QJR44142.1"/>
    </source>
</evidence>
<evidence type="ECO:0000256" key="4">
    <source>
        <dbReference type="ARBA" id="ARBA00013673"/>
    </source>
</evidence>
<dbReference type="CDD" id="cd18084">
    <property type="entry name" value="RsmE-like"/>
    <property type="match status" value="1"/>
</dbReference>
<evidence type="ECO:0000256" key="7">
    <source>
        <dbReference type="ARBA" id="ARBA00022603"/>
    </source>
</evidence>
<organism evidence="14 15">
    <name type="scientific">Mycoplasma miroungirhinis</name>
    <dbReference type="NCBI Taxonomy" id="754516"/>
    <lineage>
        <taxon>Bacteria</taxon>
        <taxon>Bacillati</taxon>
        <taxon>Mycoplasmatota</taxon>
        <taxon>Mollicutes</taxon>
        <taxon>Mycoplasmataceae</taxon>
        <taxon>Mycoplasma</taxon>
    </lineage>
</organism>
<dbReference type="InterPro" id="IPR029028">
    <property type="entry name" value="Alpha/beta_knot_MTases"/>
</dbReference>
<dbReference type="PANTHER" id="PTHR30027">
    <property type="entry name" value="RIBOSOMAL RNA SMALL SUBUNIT METHYLTRANSFERASE E"/>
    <property type="match status" value="1"/>
</dbReference>